<organism evidence="1 2">
    <name type="scientific">Microthlaspi erraticum</name>
    <dbReference type="NCBI Taxonomy" id="1685480"/>
    <lineage>
        <taxon>Eukaryota</taxon>
        <taxon>Viridiplantae</taxon>
        <taxon>Streptophyta</taxon>
        <taxon>Embryophyta</taxon>
        <taxon>Tracheophyta</taxon>
        <taxon>Spermatophyta</taxon>
        <taxon>Magnoliopsida</taxon>
        <taxon>eudicotyledons</taxon>
        <taxon>Gunneridae</taxon>
        <taxon>Pentapetalae</taxon>
        <taxon>rosids</taxon>
        <taxon>malvids</taxon>
        <taxon>Brassicales</taxon>
        <taxon>Brassicaceae</taxon>
        <taxon>Coluteocarpeae</taxon>
        <taxon>Microthlaspi</taxon>
    </lineage>
</organism>
<comment type="caution">
    <text evidence="1">The sequence shown here is derived from an EMBL/GenBank/DDBJ whole genome shotgun (WGS) entry which is preliminary data.</text>
</comment>
<evidence type="ECO:0000313" key="1">
    <source>
        <dbReference type="EMBL" id="CAA7024759.1"/>
    </source>
</evidence>
<dbReference type="Proteomes" id="UP000467841">
    <property type="component" value="Unassembled WGS sequence"/>
</dbReference>
<sequence>MLKMNNLSSILKKKPRSDLISRQLLSSLFSPSSLAAASLSPANYTVTGTDSQGHLHPCISPSENGLIKSKIIKKEVYLPHQKTNQTRKRRWKQHWRYTLTTLR</sequence>
<dbReference type="EMBL" id="CACVBM020000932">
    <property type="protein sequence ID" value="CAA7024759.1"/>
    <property type="molecule type" value="Genomic_DNA"/>
</dbReference>
<dbReference type="AlphaFoldDB" id="A0A6D2II91"/>
<gene>
    <name evidence="1" type="ORF">MERR_LOCUS11994</name>
</gene>
<reference evidence="1" key="1">
    <citation type="submission" date="2020-01" db="EMBL/GenBank/DDBJ databases">
        <authorList>
            <person name="Mishra B."/>
        </authorList>
    </citation>
    <scope>NUCLEOTIDE SEQUENCE [LARGE SCALE GENOMIC DNA]</scope>
</reference>
<evidence type="ECO:0000313" key="2">
    <source>
        <dbReference type="Proteomes" id="UP000467841"/>
    </source>
</evidence>
<keyword evidence="2" id="KW-1185">Reference proteome</keyword>
<protein>
    <submittedName>
        <fullName evidence="1">Uncharacterized protein</fullName>
    </submittedName>
</protein>
<accession>A0A6D2II91</accession>
<name>A0A6D2II91_9BRAS</name>
<proteinExistence type="predicted"/>